<feature type="transmembrane region" description="Helical" evidence="6">
    <location>
        <begin position="190"/>
        <end position="209"/>
    </location>
</feature>
<reference evidence="8" key="1">
    <citation type="journal article" date="2015" name="J. Virol.">
        <title>Recombination of Globally Circulating Varicella-Zoster Virus.</title>
        <authorList>
            <person name="Norberg P."/>
            <person name="Depledge D.P."/>
            <person name="Kundu S."/>
            <person name="Atkinson C."/>
            <person name="Brown J."/>
            <person name="Haque T."/>
            <person name="Hussaini Y."/>
            <person name="MacMahon E."/>
            <person name="Molyneaux P."/>
            <person name="Papaevangelou V."/>
            <person name="Sengupta N."/>
            <person name="Koay E.S."/>
            <person name="Tang J.W."/>
            <person name="Underhill G.S."/>
            <person name="Grahn A."/>
            <person name="Studahl M."/>
            <person name="Breuer J."/>
            <person name="Bergstrom T."/>
        </authorList>
    </citation>
    <scope>NUCLEOTIDE SEQUENCE</scope>
    <source>
        <strain evidence="7">Var/Cli/UK/CSF/2912/2012</strain>
        <strain evidence="8">Var/Cli/UK/Ves/0201/2013</strain>
    </source>
</reference>
<evidence type="ECO:0000313" key="7">
    <source>
        <dbReference type="EMBL" id="AKG57471.1"/>
    </source>
</evidence>
<proteinExistence type="inferred from homology"/>
<organism evidence="8">
    <name type="scientific">Human herpesvirus 3</name>
    <name type="common">HHV-3</name>
    <name type="synonym">Varicella-zoster virus</name>
    <dbReference type="NCBI Taxonomy" id="10335"/>
    <lineage>
        <taxon>Viruses</taxon>
        <taxon>Duplodnaviria</taxon>
        <taxon>Heunggongvirae</taxon>
        <taxon>Peploviricota</taxon>
        <taxon>Herviviricetes</taxon>
        <taxon>Herpesvirales</taxon>
        <taxon>Orthoherpesviridae</taxon>
        <taxon>Alphaherpesvirinae</taxon>
        <taxon>Varicellovirus</taxon>
        <taxon>Varicellovirus humanalpha3</taxon>
    </lineage>
</organism>
<feature type="transmembrane region" description="Helical" evidence="6">
    <location>
        <begin position="348"/>
        <end position="365"/>
    </location>
</feature>
<feature type="transmembrane region" description="Helical" evidence="6">
    <location>
        <begin position="48"/>
        <end position="66"/>
    </location>
</feature>
<comment type="subcellular location">
    <subcellularLocation>
        <location evidence="1">Membrane</location>
        <topology evidence="1">Multi-pass membrane protein</topology>
    </subcellularLocation>
</comment>
<keyword evidence="3 6" id="KW-0812">Transmembrane</keyword>
<keyword evidence="4 6" id="KW-1133">Transmembrane helix</keyword>
<feature type="transmembrane region" description="Helical" evidence="6">
    <location>
        <begin position="294"/>
        <end position="318"/>
    </location>
</feature>
<gene>
    <name evidence="8" type="primary">ORF15</name>
</gene>
<evidence type="ECO:0000256" key="3">
    <source>
        <dbReference type="ARBA" id="ARBA00022692"/>
    </source>
</evidence>
<dbReference type="EMBL" id="KP771909">
    <property type="protein sequence ID" value="AKG57544.1"/>
    <property type="molecule type" value="Genomic_DNA"/>
</dbReference>
<feature type="transmembrane region" description="Helical" evidence="6">
    <location>
        <begin position="386"/>
        <end position="405"/>
    </location>
</feature>
<dbReference type="GO" id="GO:0019033">
    <property type="term" value="C:viral tegument"/>
    <property type="evidence" value="ECO:0007669"/>
    <property type="project" value="InterPro"/>
</dbReference>
<organismHost>
    <name type="scientific">Homo sapiens</name>
    <name type="common">Human</name>
    <dbReference type="NCBI Taxonomy" id="9606"/>
</organismHost>
<name>A0A0F7CVV9_HHV3</name>
<feature type="transmembrane region" description="Helical" evidence="6">
    <location>
        <begin position="262"/>
        <end position="282"/>
    </location>
</feature>
<keyword evidence="5 6" id="KW-0472">Membrane</keyword>
<feature type="transmembrane region" description="Helical" evidence="6">
    <location>
        <begin position="72"/>
        <end position="91"/>
    </location>
</feature>
<feature type="transmembrane region" description="Helical" evidence="6">
    <location>
        <begin position="325"/>
        <end position="342"/>
    </location>
</feature>
<sequence>MAVNGERAVHDENLGVLDRELIRAQSIQGCVGNPQECNSCAITSASRLFLVGLQASVITSGLILQYHVCEAAVNATIMGLIVVSGLWPTSVKFLRTLAKLGRCLQTVVVLGFAVLWAVGCPISRDLPFVELLGISISAITGTVAAVHIHYYNFVTTFNGPHIYFYVMMLGTGLGGLLTVILYMYVSKYEVLIGLCISIVTLVSIVDAATDLQDTCIYRKNRHKQLNTYTDLGFAVVYTQNDRGRVCDHRESSRTLKRVFKGIRIMSVIPPVLYIVTPLMWAISHIIKLNHFIKLTQVTLAVSIGGHIIAFGLQGFAVLYQEKKHLWVIVLYTTTSVTGIAVTFAGISWGAIIILTSTVAAGLTCIQMMRLSVKPIDCFMASHITKVYHVCVYIIINLCYLCGTYVS</sequence>
<evidence type="ECO:0000256" key="6">
    <source>
        <dbReference type="SAM" id="Phobius"/>
    </source>
</evidence>
<evidence type="ECO:0000256" key="4">
    <source>
        <dbReference type="ARBA" id="ARBA00022989"/>
    </source>
</evidence>
<feature type="transmembrane region" description="Helical" evidence="6">
    <location>
        <begin position="103"/>
        <end position="119"/>
    </location>
</feature>
<evidence type="ECO:0000256" key="2">
    <source>
        <dbReference type="ARBA" id="ARBA00008930"/>
    </source>
</evidence>
<evidence type="ECO:0000313" key="8">
    <source>
        <dbReference type="EMBL" id="AKG57544.1"/>
    </source>
</evidence>
<comment type="similarity">
    <text evidence="2">Belongs to the alphaherpesvirinae HHV-1 UL43 family.</text>
</comment>
<feature type="transmembrane region" description="Helical" evidence="6">
    <location>
        <begin position="162"/>
        <end position="184"/>
    </location>
</feature>
<feature type="transmembrane region" description="Helical" evidence="6">
    <location>
        <begin position="131"/>
        <end position="150"/>
    </location>
</feature>
<dbReference type="EMBL" id="KP771908">
    <property type="protein sequence ID" value="AKG57471.1"/>
    <property type="molecule type" value="Genomic_DNA"/>
</dbReference>
<evidence type="ECO:0000256" key="1">
    <source>
        <dbReference type="ARBA" id="ARBA00004141"/>
    </source>
</evidence>
<accession>A0A0F7CVV9</accession>
<protein>
    <submittedName>
        <fullName evidence="8">ORF15</fullName>
    </submittedName>
</protein>
<dbReference type="InterPro" id="IPR007764">
    <property type="entry name" value="Herpes_UL43"/>
</dbReference>
<dbReference type="Pfam" id="PF05072">
    <property type="entry name" value="Herpes_UL43"/>
    <property type="match status" value="1"/>
</dbReference>
<dbReference type="GO" id="GO:0016020">
    <property type="term" value="C:membrane"/>
    <property type="evidence" value="ECO:0007669"/>
    <property type="project" value="UniProtKB-SubCell"/>
</dbReference>
<evidence type="ECO:0000256" key="5">
    <source>
        <dbReference type="ARBA" id="ARBA00023136"/>
    </source>
</evidence>